<sequence length="243" mass="28361">MMEELKELLKCPLDWSGFPVQNWDESILKADWHFAMGSRGFEMTDLPDDELDLKMLEGDDHEIQQLISNLKMRREETLEFYMTHCAGKLHGLTFLTPAEHGKHYIPSIGTQEIVSKTKYGDSLFFENLQSDELKLEFWNWVDTFFHGIWGLASYEMMMDPEDEVYNEPESKLWRRLVSEPHVRICMEMRRTIGASRGAPTKYICYDILTDTRVAHCYPVTEKESTAIMGDAQVINCDELNRTD</sequence>
<organism evidence="1 2">
    <name type="scientific">Candidatus Sulfuritelmatomonas gaucii</name>
    <dbReference type="NCBI Taxonomy" id="2043161"/>
    <lineage>
        <taxon>Bacteria</taxon>
        <taxon>Pseudomonadati</taxon>
        <taxon>Acidobacteriota</taxon>
        <taxon>Terriglobia</taxon>
        <taxon>Terriglobales</taxon>
        <taxon>Acidobacteriaceae</taxon>
        <taxon>Candidatus Sulfuritelmatomonas</taxon>
    </lineage>
</organism>
<protein>
    <submittedName>
        <fullName evidence="1">Uncharacterized protein</fullName>
    </submittedName>
</protein>
<dbReference type="Proteomes" id="UP000239735">
    <property type="component" value="Unassembled WGS sequence"/>
</dbReference>
<proteinExistence type="predicted"/>
<evidence type="ECO:0000313" key="2">
    <source>
        <dbReference type="Proteomes" id="UP000239735"/>
    </source>
</evidence>
<accession>A0A2N9M4I6</accession>
<gene>
    <name evidence="1" type="ORF">SBA5_780031</name>
</gene>
<name>A0A2N9M4I6_9BACT</name>
<dbReference type="AlphaFoldDB" id="A0A2N9M4I6"/>
<evidence type="ECO:0000313" key="1">
    <source>
        <dbReference type="EMBL" id="SPE30337.1"/>
    </source>
</evidence>
<reference evidence="2" key="1">
    <citation type="submission" date="2018-02" db="EMBL/GenBank/DDBJ databases">
        <authorList>
            <person name="Hausmann B."/>
        </authorList>
    </citation>
    <scope>NUCLEOTIDE SEQUENCE [LARGE SCALE GENOMIC DNA]</scope>
    <source>
        <strain evidence="2">Peat soil MAG SbA5</strain>
    </source>
</reference>
<dbReference type="EMBL" id="OKRB01000139">
    <property type="protein sequence ID" value="SPE30337.1"/>
    <property type="molecule type" value="Genomic_DNA"/>
</dbReference>